<gene>
    <name evidence="3" type="ORF">FB476_0866</name>
</gene>
<evidence type="ECO:0000256" key="1">
    <source>
        <dbReference type="SAM" id="MobiDB-lite"/>
    </source>
</evidence>
<name>A0A543KLP6_9MICO</name>
<organism evidence="3 4">
    <name type="scientific">Ornithinimicrobium humiphilum</name>
    <dbReference type="NCBI Taxonomy" id="125288"/>
    <lineage>
        <taxon>Bacteria</taxon>
        <taxon>Bacillati</taxon>
        <taxon>Actinomycetota</taxon>
        <taxon>Actinomycetes</taxon>
        <taxon>Micrococcales</taxon>
        <taxon>Ornithinimicrobiaceae</taxon>
        <taxon>Ornithinimicrobium</taxon>
    </lineage>
</organism>
<comment type="caution">
    <text evidence="3">The sequence shown here is derived from an EMBL/GenBank/DDBJ whole genome shotgun (WGS) entry which is preliminary data.</text>
</comment>
<feature type="region of interest" description="Disordered" evidence="1">
    <location>
        <begin position="1"/>
        <end position="35"/>
    </location>
</feature>
<sequence>MSYESSPPPPPGGGTPGWEPPPGGQGGFGLGGPGAEHPEGQKLLITSIIALICCAPVNIWVLVKSNGILGAPGGYDVNKVKTARIIAIVSLVLWALGIVFNWSTGAMSNFSDF</sequence>
<feature type="compositionally biased region" description="Gly residues" evidence="1">
    <location>
        <begin position="24"/>
        <end position="34"/>
    </location>
</feature>
<feature type="transmembrane region" description="Helical" evidence="2">
    <location>
        <begin position="43"/>
        <end position="63"/>
    </location>
</feature>
<keyword evidence="4" id="KW-1185">Reference proteome</keyword>
<dbReference type="AlphaFoldDB" id="A0A543KLP6"/>
<protein>
    <recommendedName>
        <fullName evidence="5">Interferon-induced transmembrane protein</fullName>
    </recommendedName>
</protein>
<accession>A0A543KLP6</accession>
<evidence type="ECO:0000313" key="4">
    <source>
        <dbReference type="Proteomes" id="UP000315133"/>
    </source>
</evidence>
<reference evidence="3 4" key="1">
    <citation type="submission" date="2019-06" db="EMBL/GenBank/DDBJ databases">
        <title>Sequencing the genomes of 1000 actinobacteria strains.</title>
        <authorList>
            <person name="Klenk H.-P."/>
        </authorList>
    </citation>
    <scope>NUCLEOTIDE SEQUENCE [LARGE SCALE GENOMIC DNA]</scope>
    <source>
        <strain evidence="3 4">DSM 12362</strain>
    </source>
</reference>
<evidence type="ECO:0000256" key="2">
    <source>
        <dbReference type="SAM" id="Phobius"/>
    </source>
</evidence>
<dbReference type="Proteomes" id="UP000315133">
    <property type="component" value="Unassembled WGS sequence"/>
</dbReference>
<dbReference type="EMBL" id="VFPU01000001">
    <property type="protein sequence ID" value="TQM96013.1"/>
    <property type="molecule type" value="Genomic_DNA"/>
</dbReference>
<keyword evidence="2" id="KW-1133">Transmembrane helix</keyword>
<evidence type="ECO:0008006" key="5">
    <source>
        <dbReference type="Google" id="ProtNLM"/>
    </source>
</evidence>
<feature type="compositionally biased region" description="Pro residues" evidence="1">
    <location>
        <begin position="1"/>
        <end position="23"/>
    </location>
</feature>
<evidence type="ECO:0000313" key="3">
    <source>
        <dbReference type="EMBL" id="TQM96013.1"/>
    </source>
</evidence>
<proteinExistence type="predicted"/>
<dbReference type="RefSeq" id="WP_202876897.1">
    <property type="nucleotide sequence ID" value="NZ_BAAAIL010000003.1"/>
</dbReference>
<feature type="transmembrane region" description="Helical" evidence="2">
    <location>
        <begin position="83"/>
        <end position="103"/>
    </location>
</feature>
<keyword evidence="2" id="KW-0812">Transmembrane</keyword>
<keyword evidence="2" id="KW-0472">Membrane</keyword>